<comment type="caution">
    <text evidence="1">The sequence shown here is derived from an EMBL/GenBank/DDBJ whole genome shotgun (WGS) entry which is preliminary data.</text>
</comment>
<evidence type="ECO:0000313" key="1">
    <source>
        <dbReference type="EMBL" id="PUU75402.1"/>
    </source>
</evidence>
<accession>A0A2T6ZIU7</accession>
<reference evidence="1 2" key="1">
    <citation type="submission" date="2017-04" db="EMBL/GenBank/DDBJ databases">
        <title>Draft genome sequence of Tuber borchii Vittad., a whitish edible truffle.</title>
        <authorList>
            <consortium name="DOE Joint Genome Institute"/>
            <person name="Murat C."/>
            <person name="Kuo A."/>
            <person name="Barry K.W."/>
            <person name="Clum A."/>
            <person name="Dockter R.B."/>
            <person name="Fauchery L."/>
            <person name="Iotti M."/>
            <person name="Kohler A."/>
            <person name="Labutti K."/>
            <person name="Lindquist E.A."/>
            <person name="Lipzen A."/>
            <person name="Ohm R.A."/>
            <person name="Wang M."/>
            <person name="Grigoriev I.V."/>
            <person name="Zambonelli A."/>
            <person name="Martin F.M."/>
        </authorList>
    </citation>
    <scope>NUCLEOTIDE SEQUENCE [LARGE SCALE GENOMIC DNA]</scope>
    <source>
        <strain evidence="1 2">Tbo3840</strain>
    </source>
</reference>
<sequence length="191" mass="22488">MLKLEVGGGEQTSSRQNMAIGLERSNLTKACSVMWDWMIFVNPFPDPIALTEEVRRCWNNSRRELDFPNFAESTLVSNDQTQSKDSACRSQYLHTVKKTITELYKLKIDDPMAYKCRAKYLLEEDRLPYPLRNYEIRTILKKRIKKEWGKRVERKEGYSNNEDGTSQMQREGMVATYHNGIKGEIWEYQIM</sequence>
<dbReference type="EMBL" id="NESQ01000234">
    <property type="protein sequence ID" value="PUU75402.1"/>
    <property type="molecule type" value="Genomic_DNA"/>
</dbReference>
<dbReference type="Proteomes" id="UP000244722">
    <property type="component" value="Unassembled WGS sequence"/>
</dbReference>
<dbReference type="OrthoDB" id="5429155at2759"/>
<proteinExistence type="predicted"/>
<dbReference type="AlphaFoldDB" id="A0A2T6ZIU7"/>
<keyword evidence="2" id="KW-1185">Reference proteome</keyword>
<evidence type="ECO:0000313" key="2">
    <source>
        <dbReference type="Proteomes" id="UP000244722"/>
    </source>
</evidence>
<organism evidence="1 2">
    <name type="scientific">Tuber borchii</name>
    <name type="common">White truffle</name>
    <dbReference type="NCBI Taxonomy" id="42251"/>
    <lineage>
        <taxon>Eukaryota</taxon>
        <taxon>Fungi</taxon>
        <taxon>Dikarya</taxon>
        <taxon>Ascomycota</taxon>
        <taxon>Pezizomycotina</taxon>
        <taxon>Pezizomycetes</taxon>
        <taxon>Pezizales</taxon>
        <taxon>Tuberaceae</taxon>
        <taxon>Tuber</taxon>
    </lineage>
</organism>
<name>A0A2T6ZIU7_TUBBO</name>
<protein>
    <submittedName>
        <fullName evidence="1">Uncharacterized protein</fullName>
    </submittedName>
</protein>
<gene>
    <name evidence="1" type="ORF">B9Z19DRAFT_1131419</name>
</gene>